<dbReference type="RefSeq" id="WP_182585002.1">
    <property type="nucleotide sequence ID" value="NZ_JABVCQ010000057.1"/>
</dbReference>
<dbReference type="AlphaFoldDB" id="A0A839HHL1"/>
<proteinExistence type="predicted"/>
<accession>A0A839HHL1</accession>
<reference evidence="1 2" key="1">
    <citation type="journal article" date="2020" name="Arch. Microbiol.">
        <title>The genome sequence of the giant phototrophic gammaproteobacterium Thiospirillum jenense gives insight into its physiological properties and phylogenetic relationships.</title>
        <authorList>
            <person name="Imhoff J.F."/>
            <person name="Meyer T.E."/>
            <person name="Kyndt J.A."/>
        </authorList>
    </citation>
    <scope>NUCLEOTIDE SEQUENCE [LARGE SCALE GENOMIC DNA]</scope>
    <source>
        <strain evidence="1 2">DSM 216</strain>
    </source>
</reference>
<dbReference type="InterPro" id="IPR058956">
    <property type="entry name" value="MamC"/>
</dbReference>
<dbReference type="Proteomes" id="UP000548632">
    <property type="component" value="Unassembled WGS sequence"/>
</dbReference>
<dbReference type="EMBL" id="JABVCQ010000057">
    <property type="protein sequence ID" value="MBB1127380.1"/>
    <property type="molecule type" value="Genomic_DNA"/>
</dbReference>
<organism evidence="1 2">
    <name type="scientific">Thiospirillum jenense</name>
    <dbReference type="NCBI Taxonomy" id="1653858"/>
    <lineage>
        <taxon>Bacteria</taxon>
        <taxon>Pseudomonadati</taxon>
        <taxon>Pseudomonadota</taxon>
        <taxon>Gammaproteobacteria</taxon>
        <taxon>Chromatiales</taxon>
        <taxon>Chromatiaceae</taxon>
        <taxon>Thiospirillum</taxon>
    </lineage>
</organism>
<dbReference type="Pfam" id="PF26373">
    <property type="entry name" value="MamC"/>
    <property type="match status" value="1"/>
</dbReference>
<gene>
    <name evidence="1" type="primary">mamC</name>
    <name evidence="1" type="ORF">HUK38_14305</name>
</gene>
<name>A0A839HHL1_9GAMM</name>
<keyword evidence="2" id="KW-1185">Reference proteome</keyword>
<comment type="caution">
    <text evidence="1">The sequence shown here is derived from an EMBL/GenBank/DDBJ whole genome shotgun (WGS) entry which is preliminary data.</text>
</comment>
<sequence>MSLPVPFNSAWTTPAPPTADCGELLRLGSLGALIGGSLAAAQHFQQVQQGQQLPLPALVATGKTAVAAGIATTVAGAVANTLTQQGLPRLGIMFIAGAAMFYGLQRTLVDGGLGDG</sequence>
<protein>
    <submittedName>
        <fullName evidence="1">Magnetosome protein MamC</fullName>
    </submittedName>
</protein>
<evidence type="ECO:0000313" key="1">
    <source>
        <dbReference type="EMBL" id="MBB1127380.1"/>
    </source>
</evidence>
<evidence type="ECO:0000313" key="2">
    <source>
        <dbReference type="Proteomes" id="UP000548632"/>
    </source>
</evidence>